<dbReference type="SUPFAM" id="SSF48264">
    <property type="entry name" value="Cytochrome P450"/>
    <property type="match status" value="1"/>
</dbReference>
<dbReference type="PANTHER" id="PTHR24305">
    <property type="entry name" value="CYTOCHROME P450"/>
    <property type="match status" value="1"/>
</dbReference>
<dbReference type="InterPro" id="IPR001128">
    <property type="entry name" value="Cyt_P450"/>
</dbReference>
<evidence type="ECO:0000256" key="4">
    <source>
        <dbReference type="ARBA" id="ARBA00010980"/>
    </source>
</evidence>
<comment type="subcellular location">
    <subcellularLocation>
        <location evidence="11">Secreted</location>
    </subcellularLocation>
</comment>
<dbReference type="GO" id="GO:0016705">
    <property type="term" value="F:oxidoreductase activity, acting on paired donors, with incorporation or reduction of molecular oxygen"/>
    <property type="evidence" value="ECO:0007669"/>
    <property type="project" value="InterPro"/>
</dbReference>
<dbReference type="GO" id="GO:0016829">
    <property type="term" value="F:lyase activity"/>
    <property type="evidence" value="ECO:0007669"/>
    <property type="project" value="UniProtKB-KW"/>
</dbReference>
<proteinExistence type="inferred from homology"/>
<dbReference type="Pfam" id="PF00067">
    <property type="entry name" value="p450"/>
    <property type="match status" value="1"/>
</dbReference>
<evidence type="ECO:0000313" key="14">
    <source>
        <dbReference type="EMBL" id="KAK3487884.1"/>
    </source>
</evidence>
<feature type="transmembrane region" description="Helical" evidence="12">
    <location>
        <begin position="27"/>
        <end position="44"/>
    </location>
</feature>
<dbReference type="GO" id="GO:0017000">
    <property type="term" value="P:antibiotic biosynthetic process"/>
    <property type="evidence" value="ECO:0007669"/>
    <property type="project" value="UniProtKB-KW"/>
</dbReference>
<protein>
    <submittedName>
        <fullName evidence="14">Cytochrome P450</fullName>
    </submittedName>
</protein>
<name>A0AAJ0I205_9PEZI</name>
<comment type="pathway">
    <text evidence="2">Antibiotic biosynthesis.</text>
</comment>
<evidence type="ECO:0000313" key="15">
    <source>
        <dbReference type="Proteomes" id="UP001285908"/>
    </source>
</evidence>
<dbReference type="SUPFAM" id="SSF51126">
    <property type="entry name" value="Pectin lyase-like"/>
    <property type="match status" value="1"/>
</dbReference>
<dbReference type="Proteomes" id="UP001285908">
    <property type="component" value="Unassembled WGS sequence"/>
</dbReference>
<dbReference type="InterPro" id="IPR050121">
    <property type="entry name" value="Cytochrome_P450_monoxygenase"/>
</dbReference>
<dbReference type="RefSeq" id="XP_062690011.1">
    <property type="nucleotide sequence ID" value="XM_062835382.1"/>
</dbReference>
<dbReference type="GO" id="GO:0000272">
    <property type="term" value="P:polysaccharide catabolic process"/>
    <property type="evidence" value="ECO:0007669"/>
    <property type="project" value="UniProtKB-KW"/>
</dbReference>
<keyword evidence="11" id="KW-0624">Polysaccharide degradation</keyword>
<accession>A0AAJ0I205</accession>
<evidence type="ECO:0000256" key="8">
    <source>
        <dbReference type="ARBA" id="ARBA00023194"/>
    </source>
</evidence>
<dbReference type="Gene3D" id="1.10.630.10">
    <property type="entry name" value="Cytochrome P450"/>
    <property type="match status" value="1"/>
</dbReference>
<feature type="binding site" description="axial binding residue" evidence="10">
    <location>
        <position position="476"/>
    </location>
    <ligand>
        <name>heme</name>
        <dbReference type="ChEBI" id="CHEBI:30413"/>
    </ligand>
    <ligandPart>
        <name>Fe</name>
        <dbReference type="ChEBI" id="CHEBI:18248"/>
    </ligandPart>
</feature>
<dbReference type="EMBL" id="JAULSX010000007">
    <property type="protein sequence ID" value="KAK3487884.1"/>
    <property type="molecule type" value="Genomic_DNA"/>
</dbReference>
<keyword evidence="9 11" id="KW-0456">Lyase</keyword>
<evidence type="ECO:0000259" key="13">
    <source>
        <dbReference type="SMART" id="SM00656"/>
    </source>
</evidence>
<evidence type="ECO:0000256" key="1">
    <source>
        <dbReference type="ARBA" id="ARBA00001971"/>
    </source>
</evidence>
<dbReference type="Pfam" id="PF00544">
    <property type="entry name" value="Pectate_lyase_4"/>
    <property type="match status" value="1"/>
</dbReference>
<dbReference type="GO" id="GO:0020037">
    <property type="term" value="F:heme binding"/>
    <property type="evidence" value="ECO:0007669"/>
    <property type="project" value="InterPro"/>
</dbReference>
<dbReference type="InterPro" id="IPR002022">
    <property type="entry name" value="Pec_lyase"/>
</dbReference>
<feature type="domain" description="Pectate lyase" evidence="13">
    <location>
        <begin position="562"/>
        <end position="757"/>
    </location>
</feature>
<keyword evidence="15" id="KW-1185">Reference proteome</keyword>
<organism evidence="14 15">
    <name type="scientific">Neurospora hispaniola</name>
    <dbReference type="NCBI Taxonomy" id="588809"/>
    <lineage>
        <taxon>Eukaryota</taxon>
        <taxon>Fungi</taxon>
        <taxon>Dikarya</taxon>
        <taxon>Ascomycota</taxon>
        <taxon>Pezizomycotina</taxon>
        <taxon>Sordariomycetes</taxon>
        <taxon>Sordariomycetidae</taxon>
        <taxon>Sordariales</taxon>
        <taxon>Sordariaceae</taxon>
        <taxon>Neurospora</taxon>
    </lineage>
</organism>
<dbReference type="InterPro" id="IPR011050">
    <property type="entry name" value="Pectin_lyase_fold/virulence"/>
</dbReference>
<dbReference type="InterPro" id="IPR036396">
    <property type="entry name" value="Cyt_P450_sf"/>
</dbReference>
<keyword evidence="12" id="KW-0812">Transmembrane</keyword>
<evidence type="ECO:0000256" key="9">
    <source>
        <dbReference type="ARBA" id="ARBA00023239"/>
    </source>
</evidence>
<dbReference type="PRINTS" id="PR00385">
    <property type="entry name" value="P450"/>
</dbReference>
<keyword evidence="12" id="KW-1133">Transmembrane helix</keyword>
<keyword evidence="12" id="KW-0472">Membrane</keyword>
<gene>
    <name evidence="14" type="ORF">B0T23DRAFT_323971</name>
</gene>
<dbReference type="GO" id="GO:0005576">
    <property type="term" value="C:extracellular region"/>
    <property type="evidence" value="ECO:0007669"/>
    <property type="project" value="UniProtKB-SubCell"/>
</dbReference>
<keyword evidence="5 10" id="KW-0349">Heme</keyword>
<keyword evidence="8" id="KW-0045">Antibiotic biosynthesis</keyword>
<evidence type="ECO:0000256" key="10">
    <source>
        <dbReference type="PIRSR" id="PIRSR602401-1"/>
    </source>
</evidence>
<dbReference type="SMART" id="SM00656">
    <property type="entry name" value="Amb_all"/>
    <property type="match status" value="1"/>
</dbReference>
<dbReference type="GO" id="GO:0004497">
    <property type="term" value="F:monooxygenase activity"/>
    <property type="evidence" value="ECO:0007669"/>
    <property type="project" value="InterPro"/>
</dbReference>
<dbReference type="AlphaFoldDB" id="A0AAJ0I205"/>
<evidence type="ECO:0000256" key="3">
    <source>
        <dbReference type="ARBA" id="ARBA00010617"/>
    </source>
</evidence>
<evidence type="ECO:0000256" key="5">
    <source>
        <dbReference type="ARBA" id="ARBA00022617"/>
    </source>
</evidence>
<reference evidence="14 15" key="1">
    <citation type="journal article" date="2023" name="Mol. Phylogenet. Evol.">
        <title>Genome-scale phylogeny and comparative genomics of the fungal order Sordariales.</title>
        <authorList>
            <person name="Hensen N."/>
            <person name="Bonometti L."/>
            <person name="Westerberg I."/>
            <person name="Brannstrom I.O."/>
            <person name="Guillou S."/>
            <person name="Cros-Aarteil S."/>
            <person name="Calhoun S."/>
            <person name="Haridas S."/>
            <person name="Kuo A."/>
            <person name="Mondo S."/>
            <person name="Pangilinan J."/>
            <person name="Riley R."/>
            <person name="LaButti K."/>
            <person name="Andreopoulos B."/>
            <person name="Lipzen A."/>
            <person name="Chen C."/>
            <person name="Yan M."/>
            <person name="Daum C."/>
            <person name="Ng V."/>
            <person name="Clum A."/>
            <person name="Steindorff A."/>
            <person name="Ohm R.A."/>
            <person name="Martin F."/>
            <person name="Silar P."/>
            <person name="Natvig D.O."/>
            <person name="Lalanne C."/>
            <person name="Gautier V."/>
            <person name="Ament-Velasquez S.L."/>
            <person name="Kruys A."/>
            <person name="Hutchinson M.I."/>
            <person name="Powell A.J."/>
            <person name="Barry K."/>
            <person name="Miller A.N."/>
            <person name="Grigoriev I.V."/>
            <person name="Debuchy R."/>
            <person name="Gladieux P."/>
            <person name="Hiltunen Thoren M."/>
            <person name="Johannesson H."/>
        </authorList>
    </citation>
    <scope>NUCLEOTIDE SEQUENCE [LARGE SCALE GENOMIC DNA]</scope>
    <source>
        <strain evidence="14 15">FGSC 10403</strain>
    </source>
</reference>
<comment type="similarity">
    <text evidence="3">Belongs to the cytochrome P450 family.</text>
</comment>
<dbReference type="PRINTS" id="PR00463">
    <property type="entry name" value="EP450I"/>
</dbReference>
<dbReference type="GeneID" id="87873004"/>
<evidence type="ECO:0000256" key="11">
    <source>
        <dbReference type="RuleBase" id="RU361173"/>
    </source>
</evidence>
<comment type="caution">
    <text evidence="14">The sequence shown here is derived from an EMBL/GenBank/DDBJ whole genome shotgun (WGS) entry which is preliminary data.</text>
</comment>
<keyword evidence="6 10" id="KW-0479">Metal-binding</keyword>
<dbReference type="Gene3D" id="2.160.20.10">
    <property type="entry name" value="Single-stranded right-handed beta-helix, Pectin lyase-like"/>
    <property type="match status" value="1"/>
</dbReference>
<dbReference type="InterPro" id="IPR002401">
    <property type="entry name" value="Cyt_P450_E_grp-I"/>
</dbReference>
<evidence type="ECO:0000256" key="6">
    <source>
        <dbReference type="ARBA" id="ARBA00022723"/>
    </source>
</evidence>
<keyword evidence="11" id="KW-0964">Secreted</keyword>
<sequence length="794" mass="88573">MDSHAGLDGVLQPQVLKLTLRTLPSPFISLVVIPILSILGWYIISWATNPLKKYPGPFLAGFTNWWRLYQTRTGRYHEIVYDLHKKYGPIVRIGPNTLDLDYPELIKTIYSTDGKWLKTEFYHNNSAIVNGKITYHIFSTTSPTEHAKMKRPVAKYYSTSYVQALEPHVDVVLNDFCKYVEERFINVPGGPKELDFGEWLGYHAWDLISSVTFSRRFGYMEHGSDFDGTIEKAEAALRYFQTVGQIPILDYFLDKNPIKRVGPPNLVHPARIAVQSFVARLQGKDENYDPKNPDYLQHFIDSKESHPDLVDDNQIISDVLVNLLAGADTTAIALRAVFYYMLKNRSVYNRVSEEIQAAGFDRSKPVPYSGARQLPYLEACVREALRIHPAAAMLLERYVPAGGITLPDGSFVPAGTAVGLNPWVVSRNKSIFGEDSDTFRPERWLQQPGEDDEAFHVRMQKWNAADLTFGNGSRICTGRNFAMFELYKVCATLLHRFEIELADPTKEWKVWGSWFTIQKDVIAKMKVRVLRHNDEVRLGCNCLVRSGDGNTNTHPRQTTGGSGGTVTTVSTLAQFTAAVSEKNTAPAIVVVDGVINGNAKVRIGSNKTIIGLPGAGFSGVGLHFRRQSNLILRNIVSSFVEADNGDGLTIEKSSNVWVDHCEFYSTLARDKDFYDGLVDISHGSEWVTISHDSNGSEDTGHLHVTYANNYWKDCGSRGPLIRFGTAHIYNSYYENEYSKQVGYAVEIDNDFGGASNTAPTGTMTASSPPYSYSLLGSSNVAATVPKEVGAILSF</sequence>
<evidence type="ECO:0000256" key="7">
    <source>
        <dbReference type="ARBA" id="ARBA00023004"/>
    </source>
</evidence>
<dbReference type="InterPro" id="IPR012334">
    <property type="entry name" value="Pectin_lyas_fold"/>
</dbReference>
<dbReference type="CDD" id="cd11060">
    <property type="entry name" value="CYP57A1-like"/>
    <property type="match status" value="1"/>
</dbReference>
<evidence type="ECO:0000256" key="2">
    <source>
        <dbReference type="ARBA" id="ARBA00004792"/>
    </source>
</evidence>
<dbReference type="GO" id="GO:0005506">
    <property type="term" value="F:iron ion binding"/>
    <property type="evidence" value="ECO:0007669"/>
    <property type="project" value="InterPro"/>
</dbReference>
<keyword evidence="7 10" id="KW-0408">Iron</keyword>
<comment type="cofactor">
    <cofactor evidence="1 10">
        <name>heme</name>
        <dbReference type="ChEBI" id="CHEBI:30413"/>
    </cofactor>
</comment>
<dbReference type="PANTHER" id="PTHR24305:SF232">
    <property type="entry name" value="P450, PUTATIVE (EUROFUNG)-RELATED"/>
    <property type="match status" value="1"/>
</dbReference>
<evidence type="ECO:0000256" key="12">
    <source>
        <dbReference type="SAM" id="Phobius"/>
    </source>
</evidence>
<comment type="similarity">
    <text evidence="4 11">Belongs to the polysaccharide lyase 1 family.</text>
</comment>
<keyword evidence="11" id="KW-0119">Carbohydrate metabolism</keyword>